<name>A0A840WEZ1_9ACTN</name>
<dbReference type="Proteomes" id="UP000579647">
    <property type="component" value="Unassembled WGS sequence"/>
</dbReference>
<dbReference type="Pfam" id="PF03787">
    <property type="entry name" value="RAMPs"/>
    <property type="match status" value="1"/>
</dbReference>
<feature type="compositionally biased region" description="Polar residues" evidence="3">
    <location>
        <begin position="275"/>
        <end position="289"/>
    </location>
</feature>
<dbReference type="InterPro" id="IPR052216">
    <property type="entry name" value="CRISPR_Csm3_endoribonuclease"/>
</dbReference>
<proteinExistence type="predicted"/>
<gene>
    <name evidence="5" type="ORF">HNR07_002718</name>
</gene>
<keyword evidence="1" id="KW-0051">Antiviral defense</keyword>
<dbReference type="AlphaFoldDB" id="A0A840WEZ1"/>
<feature type="domain" description="CRISPR type III-associated protein" evidence="4">
    <location>
        <begin position="28"/>
        <end position="209"/>
    </location>
</feature>
<dbReference type="GO" id="GO:0051607">
    <property type="term" value="P:defense response to virus"/>
    <property type="evidence" value="ECO:0007669"/>
    <property type="project" value="UniProtKB-KW"/>
</dbReference>
<dbReference type="RefSeq" id="WP_184365241.1">
    <property type="nucleotide sequence ID" value="NZ_BAAAKM010000068.1"/>
</dbReference>
<dbReference type="PANTHER" id="PTHR35579">
    <property type="entry name" value="CRISPR SYSTEM CMS ENDORIBONUCLEASE CSM3"/>
    <property type="match status" value="1"/>
</dbReference>
<accession>A0A840WEZ1</accession>
<keyword evidence="6" id="KW-1185">Reference proteome</keyword>
<protein>
    <recommendedName>
        <fullName evidence="4">CRISPR type III-associated protein domain-containing protein</fullName>
    </recommendedName>
</protein>
<evidence type="ECO:0000256" key="3">
    <source>
        <dbReference type="SAM" id="MobiDB-lite"/>
    </source>
</evidence>
<sequence length="615" mass="65425">MLNTGPGPERAHGPGPAGAVWEFAVRLLLLTDTHVGAARATPRHAAESDVDLHLDRDPRTGVPRLRATTLAGLLRHELLARTADPVGAAALLGSSDAGEPTGESALTTLPSPLDIDDSHATLPEEAGVTVRVGTRVDPATGSVFPGRMWQWEVLPPGTVFNAHLRLRVTAPAEEAHLLTLLALAARGLGDDGPGIRIGARSGRGHGAVRAVRWVARRHDLTDEHGWFAYHASDWSTRWQEGLAALATPDEQPTERPLRRCASSRELPVGVRPDQGRTSGSGASQDQTPMSAFPRYRSGAELAGLLDVLLRENGRAAAAARLAARAVGVDRRRRAELRMRLHVAERPEPLPAGRPPRSGELRPGLLMIGDTPADDRLAEVDRAHRRRPVVTGTGSEIGNRAVELRPVLGDTALFALFKRIGGRLVRDAAEHLAGEEAGWREWHAYWWGAQSHTGGGDERPDTPPAPSRVRLRATPALTGGAALTTTRLTVDALFGDAVDGRLFTTDLHCGGSAEVVFDVTEPDDAVRGLLALVVRELATVPLDALGAGSGSGNGRLVATRAVLVSHEGDGSEPQEVDLIAALANPHGRDAEVARGWLPALHRRIRAPRPADGGEFS</sequence>
<dbReference type="CDD" id="cd09726">
    <property type="entry name" value="RAMP_I_III"/>
    <property type="match status" value="1"/>
</dbReference>
<dbReference type="PANTHER" id="PTHR35579:SF6">
    <property type="entry name" value="DUF324 DOMAIN-CONTAINING PROTEIN"/>
    <property type="match status" value="1"/>
</dbReference>
<reference evidence="5 6" key="1">
    <citation type="submission" date="2020-08" db="EMBL/GenBank/DDBJ databases">
        <title>Sequencing the genomes of 1000 actinobacteria strains.</title>
        <authorList>
            <person name="Klenk H.-P."/>
        </authorList>
    </citation>
    <scope>NUCLEOTIDE SEQUENCE [LARGE SCALE GENOMIC DNA]</scope>
    <source>
        <strain evidence="5 6">DSM 44598</strain>
    </source>
</reference>
<evidence type="ECO:0000313" key="5">
    <source>
        <dbReference type="EMBL" id="MBB5491581.1"/>
    </source>
</evidence>
<feature type="region of interest" description="Disordered" evidence="3">
    <location>
        <begin position="246"/>
        <end position="291"/>
    </location>
</feature>
<evidence type="ECO:0000313" key="6">
    <source>
        <dbReference type="Proteomes" id="UP000579647"/>
    </source>
</evidence>
<dbReference type="InterPro" id="IPR005537">
    <property type="entry name" value="RAMP_III_fam"/>
</dbReference>
<comment type="subunit">
    <text evidence="2">Part of the Csm effector complex that includes Cas10, Csm2, Csm3, Csm4 and Csm5.</text>
</comment>
<dbReference type="EMBL" id="JACHDO010000001">
    <property type="protein sequence ID" value="MBB5491581.1"/>
    <property type="molecule type" value="Genomic_DNA"/>
</dbReference>
<evidence type="ECO:0000256" key="1">
    <source>
        <dbReference type="ARBA" id="ARBA00023118"/>
    </source>
</evidence>
<comment type="caution">
    <text evidence="5">The sequence shown here is derived from an EMBL/GenBank/DDBJ whole genome shotgun (WGS) entry which is preliminary data.</text>
</comment>
<organism evidence="5 6">
    <name type="scientific">Nocardiopsis metallicus</name>
    <dbReference type="NCBI Taxonomy" id="179819"/>
    <lineage>
        <taxon>Bacteria</taxon>
        <taxon>Bacillati</taxon>
        <taxon>Actinomycetota</taxon>
        <taxon>Actinomycetes</taxon>
        <taxon>Streptosporangiales</taxon>
        <taxon>Nocardiopsidaceae</taxon>
        <taxon>Nocardiopsis</taxon>
    </lineage>
</organism>
<evidence type="ECO:0000259" key="4">
    <source>
        <dbReference type="Pfam" id="PF03787"/>
    </source>
</evidence>
<evidence type="ECO:0000256" key="2">
    <source>
        <dbReference type="ARBA" id="ARBA00093789"/>
    </source>
</evidence>